<accession>A0ABT7SUZ4</accession>
<evidence type="ECO:0000256" key="7">
    <source>
        <dbReference type="ARBA" id="ARBA00023136"/>
    </source>
</evidence>
<proteinExistence type="inferred from homology"/>
<keyword evidence="11" id="KW-1185">Reference proteome</keyword>
<evidence type="ECO:0000256" key="2">
    <source>
        <dbReference type="ARBA" id="ARBA00009904"/>
    </source>
</evidence>
<evidence type="ECO:0000256" key="1">
    <source>
        <dbReference type="ARBA" id="ARBA00004141"/>
    </source>
</evidence>
<keyword evidence="5 9" id="KW-1133">Transmembrane helix</keyword>
<dbReference type="Proteomes" id="UP001234343">
    <property type="component" value="Unassembled WGS sequence"/>
</dbReference>
<evidence type="ECO:0000256" key="6">
    <source>
        <dbReference type="ARBA" id="ARBA00023065"/>
    </source>
</evidence>
<feature type="transmembrane region" description="Helical" evidence="9">
    <location>
        <begin position="355"/>
        <end position="381"/>
    </location>
</feature>
<feature type="transmembrane region" description="Helical" evidence="9">
    <location>
        <begin position="455"/>
        <end position="475"/>
    </location>
</feature>
<sequence length="600" mass="67444">MSIIALKKVTMIVPVKEKSAFLSSLQALGECHIISLKESNQLPINKRSDIRAESAYEALNFLNAVKYKRHQLTRSEDFDVQAITAQALTIKNSLRDKSDKLDFLNERIEQMRPWGDITFPPTQTLRGNYLWFYRLPLKHMDKLTGINLPWQIVSQSTQYAYLVIIAPQEPPPDLLPVARIHMGALPMQELCNEREQTVSEIEELEAQRQKLTRYLLLIRLHLAEADDQALLDYVSAQSLDSQHWFLLQAWVPRHCTDELTKICQRYDSALVVEEPAFNELPPTLLEQPPALATGTDMSLFYQTPAYHSWDPSKLLLASFCLFFAMILADAGYGLVLLVIMLGSKKWIRRKTKGSAYLLLGIALSFTTCIYGVLVGSYFGISPAPSHWLAHFHILHIKDFDSMMQLSIYIGALHIVIANAMHAYHLPHATQKLVPCGWILIICAGLLLWQAQSSELLVFVAIALLVAGTLLILTFSSMRQTDSFKAHIMRFMDGAIQLSGLMSLFGDILSYMRLFALGLASASLAVTFNQLASDVYSSSSGLGLLGAILILVLGHVLNLLLSLISGLVHGLRLNFIEFYKWGLPVEGQPFKRFKRKGIDNE</sequence>
<evidence type="ECO:0000256" key="5">
    <source>
        <dbReference type="ARBA" id="ARBA00022989"/>
    </source>
</evidence>
<feature type="transmembrane region" description="Helical" evidence="9">
    <location>
        <begin position="401"/>
        <end position="420"/>
    </location>
</feature>
<keyword evidence="3" id="KW-0813">Transport</keyword>
<evidence type="ECO:0000313" key="11">
    <source>
        <dbReference type="Proteomes" id="UP001234343"/>
    </source>
</evidence>
<comment type="subcellular location">
    <subcellularLocation>
        <location evidence="1">Membrane</location>
        <topology evidence="1">Multi-pass membrane protein</topology>
    </subcellularLocation>
</comment>
<keyword evidence="6" id="KW-0406">Ion transport</keyword>
<keyword evidence="4 9" id="KW-0812">Transmembrane</keyword>
<gene>
    <name evidence="10" type="ORF">QTP81_04295</name>
</gene>
<evidence type="ECO:0000313" key="10">
    <source>
        <dbReference type="EMBL" id="MDM7859819.1"/>
    </source>
</evidence>
<reference evidence="10 11" key="1">
    <citation type="submission" date="2023-06" db="EMBL/GenBank/DDBJ databases">
        <title>Alteromonas sp. ASW11-36 isolated from intertidal sand.</title>
        <authorList>
            <person name="Li Y."/>
        </authorList>
    </citation>
    <scope>NUCLEOTIDE SEQUENCE [LARGE SCALE GENOMIC DNA]</scope>
    <source>
        <strain evidence="10 11">ASW11-36</strain>
    </source>
</reference>
<keyword evidence="8" id="KW-0175">Coiled coil</keyword>
<name>A0ABT7SUZ4_9ALTE</name>
<feature type="transmembrane region" description="Helical" evidence="9">
    <location>
        <begin position="432"/>
        <end position="449"/>
    </location>
</feature>
<comment type="caution">
    <text evidence="10">The sequence shown here is derived from an EMBL/GenBank/DDBJ whole genome shotgun (WGS) entry which is preliminary data.</text>
</comment>
<dbReference type="InterPro" id="IPR002490">
    <property type="entry name" value="V-ATPase_116kDa_su"/>
</dbReference>
<feature type="transmembrane region" description="Helical" evidence="9">
    <location>
        <begin position="314"/>
        <end position="343"/>
    </location>
</feature>
<keyword evidence="7 9" id="KW-0472">Membrane</keyword>
<dbReference type="EMBL" id="JAUCBP010000006">
    <property type="protein sequence ID" value="MDM7859819.1"/>
    <property type="molecule type" value="Genomic_DNA"/>
</dbReference>
<dbReference type="RefSeq" id="WP_289363961.1">
    <property type="nucleotide sequence ID" value="NZ_JAUCBP010000006.1"/>
</dbReference>
<feature type="coiled-coil region" evidence="8">
    <location>
        <begin position="187"/>
        <end position="214"/>
    </location>
</feature>
<evidence type="ECO:0000256" key="8">
    <source>
        <dbReference type="SAM" id="Coils"/>
    </source>
</evidence>
<dbReference type="PANTHER" id="PTHR11629:SF63">
    <property type="entry name" value="V-TYPE PROTON ATPASE SUBUNIT A"/>
    <property type="match status" value="1"/>
</dbReference>
<comment type="similarity">
    <text evidence="2">Belongs to the V-ATPase 116 kDa subunit family.</text>
</comment>
<evidence type="ECO:0008006" key="12">
    <source>
        <dbReference type="Google" id="ProtNLM"/>
    </source>
</evidence>
<protein>
    <recommendedName>
        <fullName evidence="12">V-type ATP synthase subunit I</fullName>
    </recommendedName>
</protein>
<evidence type="ECO:0000256" key="4">
    <source>
        <dbReference type="ARBA" id="ARBA00022692"/>
    </source>
</evidence>
<evidence type="ECO:0000256" key="3">
    <source>
        <dbReference type="ARBA" id="ARBA00022448"/>
    </source>
</evidence>
<feature type="transmembrane region" description="Helical" evidence="9">
    <location>
        <begin position="543"/>
        <end position="567"/>
    </location>
</feature>
<organism evidence="10 11">
    <name type="scientific">Alteromonas arenosi</name>
    <dbReference type="NCBI Taxonomy" id="3055817"/>
    <lineage>
        <taxon>Bacteria</taxon>
        <taxon>Pseudomonadati</taxon>
        <taxon>Pseudomonadota</taxon>
        <taxon>Gammaproteobacteria</taxon>
        <taxon>Alteromonadales</taxon>
        <taxon>Alteromonadaceae</taxon>
        <taxon>Alteromonas/Salinimonas group</taxon>
        <taxon>Alteromonas</taxon>
    </lineage>
</organism>
<dbReference type="PANTHER" id="PTHR11629">
    <property type="entry name" value="VACUOLAR PROTON ATPASES"/>
    <property type="match status" value="1"/>
</dbReference>
<evidence type="ECO:0000256" key="9">
    <source>
        <dbReference type="SAM" id="Phobius"/>
    </source>
</evidence>